<keyword evidence="3" id="KW-1185">Reference proteome</keyword>
<evidence type="ECO:0000256" key="1">
    <source>
        <dbReference type="SAM" id="MobiDB-lite"/>
    </source>
</evidence>
<evidence type="ECO:0000313" key="3">
    <source>
        <dbReference type="Proteomes" id="UP000077266"/>
    </source>
</evidence>
<name>A0A165DKR6_EXIGL</name>
<reference evidence="2 3" key="1">
    <citation type="journal article" date="2016" name="Mol. Biol. Evol.">
        <title>Comparative Genomics of Early-Diverging Mushroom-Forming Fungi Provides Insights into the Origins of Lignocellulose Decay Capabilities.</title>
        <authorList>
            <person name="Nagy L.G."/>
            <person name="Riley R."/>
            <person name="Tritt A."/>
            <person name="Adam C."/>
            <person name="Daum C."/>
            <person name="Floudas D."/>
            <person name="Sun H."/>
            <person name="Yadav J.S."/>
            <person name="Pangilinan J."/>
            <person name="Larsson K.H."/>
            <person name="Matsuura K."/>
            <person name="Barry K."/>
            <person name="Labutti K."/>
            <person name="Kuo R."/>
            <person name="Ohm R.A."/>
            <person name="Bhattacharya S.S."/>
            <person name="Shirouzu T."/>
            <person name="Yoshinaga Y."/>
            <person name="Martin F.M."/>
            <person name="Grigoriev I.V."/>
            <person name="Hibbett D.S."/>
        </authorList>
    </citation>
    <scope>NUCLEOTIDE SEQUENCE [LARGE SCALE GENOMIC DNA]</scope>
    <source>
        <strain evidence="2 3">HHB12029</strain>
    </source>
</reference>
<protein>
    <submittedName>
        <fullName evidence="2">Uncharacterized protein</fullName>
    </submittedName>
</protein>
<feature type="region of interest" description="Disordered" evidence="1">
    <location>
        <begin position="80"/>
        <end position="109"/>
    </location>
</feature>
<evidence type="ECO:0000313" key="2">
    <source>
        <dbReference type="EMBL" id="KZV84787.1"/>
    </source>
</evidence>
<dbReference type="EMBL" id="KV426211">
    <property type="protein sequence ID" value="KZV84787.1"/>
    <property type="molecule type" value="Genomic_DNA"/>
</dbReference>
<proteinExistence type="predicted"/>
<dbReference type="InParanoid" id="A0A165DKR6"/>
<dbReference type="AlphaFoldDB" id="A0A165DKR6"/>
<accession>A0A165DKR6</accession>
<sequence>MSDEVCLVQNTSVTRMGVKVWARHSLSLAQSAPSSHRPHHVSYETKQASRTLLRHAVARTSGLVLTRAVLAEIVRSQLRTSPSSAELRPSAPATSSTFRRDSSHSKPPQRICRRVRAVYAFSRRERAKSRTSRRASAPASTTRVRHISTYRIRFSTTSALQTSRPERLRAQDVFLRLERPESRTSRPPSFDLNNALYVLHLHANVLTASLDRTWHVLVEIATSPSPTTSSPARIHSL</sequence>
<organism evidence="2 3">
    <name type="scientific">Exidia glandulosa HHB12029</name>
    <dbReference type="NCBI Taxonomy" id="1314781"/>
    <lineage>
        <taxon>Eukaryota</taxon>
        <taxon>Fungi</taxon>
        <taxon>Dikarya</taxon>
        <taxon>Basidiomycota</taxon>
        <taxon>Agaricomycotina</taxon>
        <taxon>Agaricomycetes</taxon>
        <taxon>Auriculariales</taxon>
        <taxon>Exidiaceae</taxon>
        <taxon>Exidia</taxon>
    </lineage>
</organism>
<gene>
    <name evidence="2" type="ORF">EXIGLDRAFT_278404</name>
</gene>
<feature type="region of interest" description="Disordered" evidence="1">
    <location>
        <begin position="123"/>
        <end position="142"/>
    </location>
</feature>
<dbReference type="Proteomes" id="UP000077266">
    <property type="component" value="Unassembled WGS sequence"/>
</dbReference>